<gene>
    <name evidence="2" type="ORF">HQ945_13680</name>
</gene>
<evidence type="ECO:0000256" key="1">
    <source>
        <dbReference type="SAM" id="MobiDB-lite"/>
    </source>
</evidence>
<feature type="region of interest" description="Disordered" evidence="1">
    <location>
        <begin position="143"/>
        <end position="170"/>
    </location>
</feature>
<dbReference type="AlphaFoldDB" id="A0A849VQM4"/>
<organism evidence="2 3">
    <name type="scientific">Phyllobacterium pellucidum</name>
    <dbReference type="NCBI Taxonomy" id="2740464"/>
    <lineage>
        <taxon>Bacteria</taxon>
        <taxon>Pseudomonadati</taxon>
        <taxon>Pseudomonadota</taxon>
        <taxon>Alphaproteobacteria</taxon>
        <taxon>Hyphomicrobiales</taxon>
        <taxon>Phyllobacteriaceae</taxon>
        <taxon>Phyllobacterium</taxon>
    </lineage>
</organism>
<evidence type="ECO:0000313" key="3">
    <source>
        <dbReference type="Proteomes" id="UP000550508"/>
    </source>
</evidence>
<sequence>MWHLLKKMITRPEPPPAEADGEVMHFHDRGFTRTSHLTRSMGWRQSWSWNEVTAFGFTFTPAMFPDPWFGDYMESQWFFTVDDGERKEHIYFDVTWLDLDRLPPGLLDRMPDLDLDMLREGLQTAALGPRHFAGEGRWIGWQHAEPKPRRRKTAAPPRPPKLARRKPAAK</sequence>
<proteinExistence type="predicted"/>
<dbReference type="Proteomes" id="UP000550508">
    <property type="component" value="Unassembled WGS sequence"/>
</dbReference>
<dbReference type="RefSeq" id="WP_174208184.1">
    <property type="nucleotide sequence ID" value="NZ_JABUMX010000003.1"/>
</dbReference>
<name>A0A849VQM4_9HYPH</name>
<protein>
    <submittedName>
        <fullName evidence="2">Uncharacterized protein</fullName>
    </submittedName>
</protein>
<feature type="compositionally biased region" description="Basic residues" evidence="1">
    <location>
        <begin position="161"/>
        <end position="170"/>
    </location>
</feature>
<reference evidence="2 3" key="1">
    <citation type="submission" date="2020-05" db="EMBL/GenBank/DDBJ databases">
        <authorList>
            <person name="Kim M.K."/>
        </authorList>
    </citation>
    <scope>NUCLEOTIDE SEQUENCE [LARGE SCALE GENOMIC DNA]</scope>
    <source>
        <strain evidence="2 3">BT25</strain>
    </source>
</reference>
<comment type="caution">
    <text evidence="2">The sequence shown here is derived from an EMBL/GenBank/DDBJ whole genome shotgun (WGS) entry which is preliminary data.</text>
</comment>
<evidence type="ECO:0000313" key="2">
    <source>
        <dbReference type="EMBL" id="NTS32308.1"/>
    </source>
</evidence>
<accession>A0A849VQM4</accession>
<dbReference type="EMBL" id="JABUMX010000003">
    <property type="protein sequence ID" value="NTS32308.1"/>
    <property type="molecule type" value="Genomic_DNA"/>
</dbReference>
<keyword evidence="3" id="KW-1185">Reference proteome</keyword>